<dbReference type="Gene3D" id="3.30.70.270">
    <property type="match status" value="1"/>
</dbReference>
<evidence type="ECO:0000313" key="8">
    <source>
        <dbReference type="EMBL" id="CAJ1953574.1"/>
    </source>
</evidence>
<keyword evidence="3" id="KW-0540">Nuclease</keyword>
<dbReference type="AlphaFoldDB" id="A0AAD2FU01"/>
<accession>A0AAD2FU01</accession>
<protein>
    <recommendedName>
        <fullName evidence="7">Integrase catalytic domain-containing protein</fullName>
    </recommendedName>
</protein>
<dbReference type="PROSITE" id="PS50994">
    <property type="entry name" value="INTEGRASE"/>
    <property type="match status" value="1"/>
</dbReference>
<name>A0AAD2FU01_9STRA</name>
<evidence type="ECO:0000259" key="7">
    <source>
        <dbReference type="PROSITE" id="PS50994"/>
    </source>
</evidence>
<dbReference type="GO" id="GO:0016787">
    <property type="term" value="F:hydrolase activity"/>
    <property type="evidence" value="ECO:0007669"/>
    <property type="project" value="UniProtKB-KW"/>
</dbReference>
<reference evidence="8" key="1">
    <citation type="submission" date="2023-08" db="EMBL/GenBank/DDBJ databases">
        <authorList>
            <person name="Audoor S."/>
            <person name="Bilcke G."/>
        </authorList>
    </citation>
    <scope>NUCLEOTIDE SEQUENCE</scope>
</reference>
<dbReference type="InterPro" id="IPR043128">
    <property type="entry name" value="Rev_trsase/Diguanyl_cyclase"/>
</dbReference>
<dbReference type="InterPro" id="IPR036397">
    <property type="entry name" value="RNaseH_sf"/>
</dbReference>
<dbReference type="InterPro" id="IPR041588">
    <property type="entry name" value="Integrase_H2C2"/>
</dbReference>
<dbReference type="Pfam" id="PF00078">
    <property type="entry name" value="RVT_1"/>
    <property type="match status" value="1"/>
</dbReference>
<dbReference type="Pfam" id="PF17921">
    <property type="entry name" value="Integrase_H2C2"/>
    <property type="match status" value="1"/>
</dbReference>
<keyword evidence="4" id="KW-0255">Endonuclease</keyword>
<evidence type="ECO:0000256" key="5">
    <source>
        <dbReference type="ARBA" id="ARBA00022801"/>
    </source>
</evidence>
<dbReference type="InterPro" id="IPR012337">
    <property type="entry name" value="RNaseH-like_sf"/>
</dbReference>
<dbReference type="CDD" id="cd09274">
    <property type="entry name" value="RNase_HI_RT_Ty3"/>
    <property type="match status" value="1"/>
</dbReference>
<sequence length="963" mass="110449">MSNVKDAYENGAEVPETISEKVDISKELNLLLRPESVSVIKMMQKTRVNKLARVLFDPGSDESYIHRRILPAGINGKTVKKQIGTISGKQSLTTQVINIEGIVFPEFSPTQKVESTFETIVFDSDARYDMIIGNNILLPLGIDCCGSTKTIKWMDKHVPYKPPESGLSPQTTDPNEDTSMLMAQLMATHCYHSDPDESLNEHIEQQISHSFNIAESKYDLVPLEHVTKQQRHLNGKQQNDLYNVIKDFEPLFNGNLVRSGKLGPFKGPKAHLKLTPEAKPFQNRPYSVPKSHEAFFKKTIDEMVQWGIWRNAVQWTTYLPPLLFRKRMLDLLMFLYTFEMDEASKDLCGIVTPFGNYRYTRLPMGVKQSPDIAQAHIEQLLAEFKEADVYIDNVGIFSNDWNLHMDSLRKILRILQDHGFTCNPLKCEFCVQETDWLGYWLMPTGIKPWKKKIDTILRLYQLAQLNYTVGEKEILSIVETLKEYRTMLYGVKELHVYTDHKNLTFQNLQSQRVLRWRLFLEDFHPIFHYIKGEHNTLADALSRLTMTPPRWQNDNPKDPIDLYRRPIGAYQEYAPLIETTSNVDLSSNDNRTTASNANISSHDTLNSFYSMATDSQLLNCFVHLPVQDSLPFVLDFKSIADAQTQDAELTKLTQTKPQQYVQHTFAQDTQVYCYVRDANSPLKIYLPTQLLQPTIQWYHAALSHPGSTRLKDTMRIHFHNPKLSNVIEDFTSKCDTCQRHKAVGRGHGHTAPKEAPLIPWQQLAVDLIGPWTLMVAGQEIEFRALTIIDLVTNLVEIVCIKDKTCANVTLQFEKNAWLARYLRPATVIHEKGTEFTGFDFQNHLNLHRIEPRSISAKNPQANAVCERMHQTIGNSLRVLVTLNHPFNINDAEQLVDTAIANAVYAHRCSYHGTITATPGSLAFHRDMILDLPMQADLQLIQQHRQQLIDKELIRANCRRFAYD</sequence>
<evidence type="ECO:0000256" key="3">
    <source>
        <dbReference type="ARBA" id="ARBA00022722"/>
    </source>
</evidence>
<evidence type="ECO:0000256" key="1">
    <source>
        <dbReference type="ARBA" id="ARBA00022679"/>
    </source>
</evidence>
<dbReference type="GO" id="GO:0003964">
    <property type="term" value="F:RNA-directed DNA polymerase activity"/>
    <property type="evidence" value="ECO:0007669"/>
    <property type="project" value="UniProtKB-KW"/>
</dbReference>
<comment type="caution">
    <text evidence="8">The sequence shown here is derived from an EMBL/GenBank/DDBJ whole genome shotgun (WGS) entry which is preliminary data.</text>
</comment>
<dbReference type="CDD" id="cd01647">
    <property type="entry name" value="RT_LTR"/>
    <property type="match status" value="1"/>
</dbReference>
<dbReference type="InterPro" id="IPR001584">
    <property type="entry name" value="Integrase_cat-core"/>
</dbReference>
<gene>
    <name evidence="8" type="ORF">CYCCA115_LOCUS14171</name>
</gene>
<dbReference type="InterPro" id="IPR043502">
    <property type="entry name" value="DNA/RNA_pol_sf"/>
</dbReference>
<feature type="domain" description="Integrase catalytic" evidence="7">
    <location>
        <begin position="755"/>
        <end position="926"/>
    </location>
</feature>
<keyword evidence="5" id="KW-0378">Hydrolase</keyword>
<dbReference type="SUPFAM" id="SSF53098">
    <property type="entry name" value="Ribonuclease H-like"/>
    <property type="match status" value="1"/>
</dbReference>
<keyword evidence="9" id="KW-1185">Reference proteome</keyword>
<dbReference type="EMBL" id="CAKOGP040001835">
    <property type="protein sequence ID" value="CAJ1953574.1"/>
    <property type="molecule type" value="Genomic_DNA"/>
</dbReference>
<evidence type="ECO:0000256" key="6">
    <source>
        <dbReference type="ARBA" id="ARBA00022918"/>
    </source>
</evidence>
<dbReference type="Gene3D" id="3.30.420.10">
    <property type="entry name" value="Ribonuclease H-like superfamily/Ribonuclease H"/>
    <property type="match status" value="1"/>
</dbReference>
<evidence type="ECO:0000256" key="2">
    <source>
        <dbReference type="ARBA" id="ARBA00022695"/>
    </source>
</evidence>
<dbReference type="InterPro" id="IPR041373">
    <property type="entry name" value="RT_RNaseH"/>
</dbReference>
<dbReference type="GO" id="GO:0004519">
    <property type="term" value="F:endonuclease activity"/>
    <property type="evidence" value="ECO:0007669"/>
    <property type="project" value="UniProtKB-KW"/>
</dbReference>
<organism evidence="8 9">
    <name type="scientific">Cylindrotheca closterium</name>
    <dbReference type="NCBI Taxonomy" id="2856"/>
    <lineage>
        <taxon>Eukaryota</taxon>
        <taxon>Sar</taxon>
        <taxon>Stramenopiles</taxon>
        <taxon>Ochrophyta</taxon>
        <taxon>Bacillariophyta</taxon>
        <taxon>Bacillariophyceae</taxon>
        <taxon>Bacillariophycidae</taxon>
        <taxon>Bacillariales</taxon>
        <taxon>Bacillariaceae</taxon>
        <taxon>Cylindrotheca</taxon>
    </lineage>
</organism>
<dbReference type="InterPro" id="IPR000477">
    <property type="entry name" value="RT_dom"/>
</dbReference>
<dbReference type="Pfam" id="PF17917">
    <property type="entry name" value="RT_RNaseH"/>
    <property type="match status" value="1"/>
</dbReference>
<evidence type="ECO:0000313" key="9">
    <source>
        <dbReference type="Proteomes" id="UP001295423"/>
    </source>
</evidence>
<dbReference type="Proteomes" id="UP001295423">
    <property type="component" value="Unassembled WGS sequence"/>
</dbReference>
<keyword evidence="2" id="KW-0548">Nucleotidyltransferase</keyword>
<evidence type="ECO:0000256" key="4">
    <source>
        <dbReference type="ARBA" id="ARBA00022759"/>
    </source>
</evidence>
<proteinExistence type="predicted"/>
<keyword evidence="6" id="KW-0695">RNA-directed DNA polymerase</keyword>
<dbReference type="SUPFAM" id="SSF56672">
    <property type="entry name" value="DNA/RNA polymerases"/>
    <property type="match status" value="1"/>
</dbReference>
<dbReference type="PANTHER" id="PTHR37984:SF5">
    <property type="entry name" value="PROTEIN NYNRIN-LIKE"/>
    <property type="match status" value="1"/>
</dbReference>
<dbReference type="PANTHER" id="PTHR37984">
    <property type="entry name" value="PROTEIN CBG26694"/>
    <property type="match status" value="1"/>
</dbReference>
<keyword evidence="1" id="KW-0808">Transferase</keyword>
<dbReference type="GO" id="GO:0003676">
    <property type="term" value="F:nucleic acid binding"/>
    <property type="evidence" value="ECO:0007669"/>
    <property type="project" value="InterPro"/>
</dbReference>
<dbReference type="GO" id="GO:0015074">
    <property type="term" value="P:DNA integration"/>
    <property type="evidence" value="ECO:0007669"/>
    <property type="project" value="InterPro"/>
</dbReference>
<dbReference type="Gene3D" id="1.10.340.70">
    <property type="match status" value="1"/>
</dbReference>
<dbReference type="InterPro" id="IPR050951">
    <property type="entry name" value="Retrovirus_Pol_polyprotein"/>
</dbReference>